<organism evidence="2 3">
    <name type="scientific">Scytonema millei VB511283</name>
    <dbReference type="NCBI Taxonomy" id="1245923"/>
    <lineage>
        <taxon>Bacteria</taxon>
        <taxon>Bacillati</taxon>
        <taxon>Cyanobacteriota</taxon>
        <taxon>Cyanophyceae</taxon>
        <taxon>Nostocales</taxon>
        <taxon>Scytonemataceae</taxon>
        <taxon>Scytonema</taxon>
    </lineage>
</organism>
<dbReference type="Gene3D" id="2.30.30.100">
    <property type="match status" value="1"/>
</dbReference>
<dbReference type="OrthoDB" id="573534at2"/>
<name>A0A9X5I7V2_9CYAN</name>
<proteinExistence type="predicted"/>
<dbReference type="AlphaFoldDB" id="A0A9X5I7V2"/>
<dbReference type="EMBL" id="JTJC03000017">
    <property type="protein sequence ID" value="NHC38145.1"/>
    <property type="molecule type" value="Genomic_DNA"/>
</dbReference>
<dbReference type="InterPro" id="IPR010920">
    <property type="entry name" value="LSM_dom_sf"/>
</dbReference>
<evidence type="ECO:0000259" key="1">
    <source>
        <dbReference type="Pfam" id="PF21979"/>
    </source>
</evidence>
<dbReference type="Proteomes" id="UP000031532">
    <property type="component" value="Unassembled WGS sequence"/>
</dbReference>
<evidence type="ECO:0000313" key="3">
    <source>
        <dbReference type="Proteomes" id="UP000031532"/>
    </source>
</evidence>
<dbReference type="NCBIfam" id="NF047718">
    <property type="entry name" value="Hfq_rel_Cyano"/>
    <property type="match status" value="1"/>
</dbReference>
<feature type="domain" description="Hfq-related" evidence="1">
    <location>
        <begin position="9"/>
        <end position="69"/>
    </location>
</feature>
<sequence>MASDYDTALPSIRQVQSLIKSQIVVEMKLMTGDSLTGRLGWQDSNCVCLIDDSDRSTTIWRQAIAYLRPRVREVREEE</sequence>
<dbReference type="Pfam" id="PF21979">
    <property type="entry name" value="Hfq_1"/>
    <property type="match status" value="1"/>
</dbReference>
<dbReference type="SUPFAM" id="SSF50182">
    <property type="entry name" value="Sm-like ribonucleoproteins"/>
    <property type="match status" value="1"/>
</dbReference>
<dbReference type="InterPro" id="IPR053840">
    <property type="entry name" value="Hfq_1"/>
</dbReference>
<accession>A0A9X5I7V2</accession>
<gene>
    <name evidence="2" type="ORF">QH73_0026590</name>
</gene>
<protein>
    <submittedName>
        <fullName evidence="2">RNA-binding protein hfq</fullName>
    </submittedName>
</protein>
<keyword evidence="3" id="KW-1185">Reference proteome</keyword>
<reference evidence="2 3" key="1">
    <citation type="journal article" date="2015" name="Genome Announc.">
        <title>Draft Genome Sequence of the Terrestrial Cyanobacterium Scytonema millei VB511283, Isolated from Eastern India.</title>
        <authorList>
            <person name="Sen D."/>
            <person name="Chandrababunaidu M.M."/>
            <person name="Singh D."/>
            <person name="Sanghi N."/>
            <person name="Ghorai A."/>
            <person name="Mishra G.P."/>
            <person name="Madduluri M."/>
            <person name="Adhikary S.P."/>
            <person name="Tripathy S."/>
        </authorList>
    </citation>
    <scope>NUCLEOTIDE SEQUENCE [LARGE SCALE GENOMIC DNA]</scope>
    <source>
        <strain evidence="2 3">VB511283</strain>
    </source>
</reference>
<comment type="caution">
    <text evidence="2">The sequence shown here is derived from an EMBL/GenBank/DDBJ whole genome shotgun (WGS) entry which is preliminary data.</text>
</comment>
<dbReference type="RefSeq" id="WP_039713718.1">
    <property type="nucleotide sequence ID" value="NZ_JTJC03000017.1"/>
</dbReference>
<evidence type="ECO:0000313" key="2">
    <source>
        <dbReference type="EMBL" id="NHC38145.1"/>
    </source>
</evidence>